<reference evidence="1" key="1">
    <citation type="submission" date="2021-02" db="EMBL/GenBank/DDBJ databases">
        <authorList>
            <person name="Nowell W R."/>
        </authorList>
    </citation>
    <scope>NUCLEOTIDE SEQUENCE</scope>
    <source>
        <strain evidence="1">Ploen Becks lab</strain>
    </source>
</reference>
<evidence type="ECO:0000313" key="1">
    <source>
        <dbReference type="EMBL" id="CAF0740728.1"/>
    </source>
</evidence>
<protein>
    <recommendedName>
        <fullName evidence="3">MULE transposase domain-containing protein</fullName>
    </recommendedName>
</protein>
<comment type="caution">
    <text evidence="1">The sequence shown here is derived from an EMBL/GenBank/DDBJ whole genome shotgun (WGS) entry which is preliminary data.</text>
</comment>
<organism evidence="1 2">
    <name type="scientific">Brachionus calyciflorus</name>
    <dbReference type="NCBI Taxonomy" id="104777"/>
    <lineage>
        <taxon>Eukaryota</taxon>
        <taxon>Metazoa</taxon>
        <taxon>Spiralia</taxon>
        <taxon>Gnathifera</taxon>
        <taxon>Rotifera</taxon>
        <taxon>Eurotatoria</taxon>
        <taxon>Monogononta</taxon>
        <taxon>Pseudotrocha</taxon>
        <taxon>Ploima</taxon>
        <taxon>Brachionidae</taxon>
        <taxon>Brachionus</taxon>
    </lineage>
</organism>
<dbReference type="EMBL" id="CAJNOC010000296">
    <property type="protein sequence ID" value="CAF0740728.1"/>
    <property type="molecule type" value="Genomic_DNA"/>
</dbReference>
<gene>
    <name evidence="1" type="ORF">OXX778_LOCUS3377</name>
</gene>
<name>A0A813NSC0_9BILA</name>
<evidence type="ECO:0008006" key="3">
    <source>
        <dbReference type="Google" id="ProtNLM"/>
    </source>
</evidence>
<dbReference type="AlphaFoldDB" id="A0A813NSC0"/>
<dbReference type="OrthoDB" id="6500349at2759"/>
<proteinExistence type="predicted"/>
<accession>A0A813NSC0</accession>
<sequence>MQFKRYFFHSSKITSSLTTVVEGKNTKFINEIDNFLIYKTKRNKKLVFCSKIGLEILSKSTEWHADGTFHVATKYYHQLYIIQAWFKGRMILCTFITDYEDVLKALKRPSNKNNLILNPQKVMTDLELAAINPFKKQFPSILNKSCFFHFAQALFKKFVKLGFKNDYGNNKEVNMWFRRLFCFSVIPITNISDQFELIMKTQPIFLEENL</sequence>
<dbReference type="Proteomes" id="UP000663879">
    <property type="component" value="Unassembled WGS sequence"/>
</dbReference>
<evidence type="ECO:0000313" key="2">
    <source>
        <dbReference type="Proteomes" id="UP000663879"/>
    </source>
</evidence>
<keyword evidence="2" id="KW-1185">Reference proteome</keyword>